<evidence type="ECO:0000256" key="1">
    <source>
        <dbReference type="SAM" id="MobiDB-lite"/>
    </source>
</evidence>
<accession>A0A0F9HU52</accession>
<comment type="caution">
    <text evidence="2">The sequence shown here is derived from an EMBL/GenBank/DDBJ whole genome shotgun (WGS) entry which is preliminary data.</text>
</comment>
<proteinExistence type="predicted"/>
<name>A0A0F9HU52_9ZZZZ</name>
<feature type="region of interest" description="Disordered" evidence="1">
    <location>
        <begin position="105"/>
        <end position="132"/>
    </location>
</feature>
<sequence>MSLIPAIKLESLQGMTAAEIRALPCSEIINKYGDYIATLTVPMTDYIQTQAEYLGVKSNAVWSGDFEDETPAPEPEPVDPDAWVKALREPNPSEFICSKCKALHRRSETTKNGKHEKDYEWVAPEPPAEETE</sequence>
<dbReference type="EMBL" id="LAZR01014110">
    <property type="protein sequence ID" value="KKM18921.1"/>
    <property type="molecule type" value="Genomic_DNA"/>
</dbReference>
<protein>
    <submittedName>
        <fullName evidence="2">Uncharacterized protein</fullName>
    </submittedName>
</protein>
<evidence type="ECO:0000313" key="2">
    <source>
        <dbReference type="EMBL" id="KKM18921.1"/>
    </source>
</evidence>
<dbReference type="AlphaFoldDB" id="A0A0F9HU52"/>
<reference evidence="2" key="1">
    <citation type="journal article" date="2015" name="Nature">
        <title>Complex archaea that bridge the gap between prokaryotes and eukaryotes.</title>
        <authorList>
            <person name="Spang A."/>
            <person name="Saw J.H."/>
            <person name="Jorgensen S.L."/>
            <person name="Zaremba-Niedzwiedzka K."/>
            <person name="Martijn J."/>
            <person name="Lind A.E."/>
            <person name="van Eijk R."/>
            <person name="Schleper C."/>
            <person name="Guy L."/>
            <person name="Ettema T.J."/>
        </authorList>
    </citation>
    <scope>NUCLEOTIDE SEQUENCE</scope>
</reference>
<organism evidence="2">
    <name type="scientific">marine sediment metagenome</name>
    <dbReference type="NCBI Taxonomy" id="412755"/>
    <lineage>
        <taxon>unclassified sequences</taxon>
        <taxon>metagenomes</taxon>
        <taxon>ecological metagenomes</taxon>
    </lineage>
</organism>
<gene>
    <name evidence="2" type="ORF">LCGC14_1660870</name>
</gene>
<feature type="compositionally biased region" description="Basic and acidic residues" evidence="1">
    <location>
        <begin position="105"/>
        <end position="120"/>
    </location>
</feature>